<name>A0ABS8VTF3_9PROT</name>
<organism evidence="2 3">
    <name type="scientific">Acetobacter sicerae</name>
    <dbReference type="NCBI Taxonomy" id="85325"/>
    <lineage>
        <taxon>Bacteria</taxon>
        <taxon>Pseudomonadati</taxon>
        <taxon>Pseudomonadota</taxon>
        <taxon>Alphaproteobacteria</taxon>
        <taxon>Acetobacterales</taxon>
        <taxon>Acetobacteraceae</taxon>
        <taxon>Acetobacter</taxon>
    </lineage>
</organism>
<comment type="caution">
    <text evidence="2">The sequence shown here is derived from an EMBL/GenBank/DDBJ whole genome shotgun (WGS) entry which is preliminary data.</text>
</comment>
<reference evidence="2 3" key="1">
    <citation type="submission" date="2021-12" db="EMBL/GenBank/DDBJ databases">
        <title>Genome sequence of Acetobacter sicerae DmPark20a_162.</title>
        <authorList>
            <person name="Chaston J.M."/>
        </authorList>
    </citation>
    <scope>NUCLEOTIDE SEQUENCE [LARGE SCALE GENOMIC DNA]</scope>
    <source>
        <strain evidence="2 3">DmPark20a_162</strain>
    </source>
</reference>
<evidence type="ECO:0000256" key="1">
    <source>
        <dbReference type="SAM" id="MobiDB-lite"/>
    </source>
</evidence>
<gene>
    <name evidence="2" type="ORF">LWC05_10225</name>
</gene>
<evidence type="ECO:0000313" key="2">
    <source>
        <dbReference type="EMBL" id="MCE0744257.1"/>
    </source>
</evidence>
<proteinExistence type="predicted"/>
<dbReference type="Pfam" id="PF12318">
    <property type="entry name" value="FAD-SLDH"/>
    <property type="match status" value="1"/>
</dbReference>
<dbReference type="Proteomes" id="UP001521074">
    <property type="component" value="Unassembled WGS sequence"/>
</dbReference>
<feature type="region of interest" description="Disordered" evidence="1">
    <location>
        <begin position="185"/>
        <end position="209"/>
    </location>
</feature>
<evidence type="ECO:0000313" key="3">
    <source>
        <dbReference type="Proteomes" id="UP001521074"/>
    </source>
</evidence>
<dbReference type="EMBL" id="JAJSOJ010000030">
    <property type="protein sequence ID" value="MCE0744257.1"/>
    <property type="molecule type" value="Genomic_DNA"/>
</dbReference>
<dbReference type="InterPro" id="IPR006311">
    <property type="entry name" value="TAT_signal"/>
</dbReference>
<dbReference type="RefSeq" id="WP_232877969.1">
    <property type="nucleotide sequence ID" value="NZ_JAJSOJ010000030.1"/>
</dbReference>
<accession>A0ABS8VTF3</accession>
<sequence>MAENSSSLWMVSPNRMRLSRLLRMSRRDVLLGGMGTIAAGGLVSARASEPDAQAQAQLLSINDPLVKQFQDLSRRLTDRDTLNEWIGAALCTNIVQSGEKRKDQIQALHALLEGGQFASASDFARAAEKQDPAFKDLIHDIMAGWYRGVANGKVVVYRSALMFDITKDAVYPKTYAAGGPFYWTSKPPEVDPPKGRPALSSSKFVVEPT</sequence>
<keyword evidence="3" id="KW-1185">Reference proteome</keyword>
<dbReference type="InterPro" id="IPR024651">
    <property type="entry name" value="FAD-SLDH_ssu"/>
</dbReference>
<protein>
    <submittedName>
        <fullName evidence="2">Sorbitol dehydrogenase family protein</fullName>
    </submittedName>
</protein>
<dbReference type="PROSITE" id="PS51318">
    <property type="entry name" value="TAT"/>
    <property type="match status" value="1"/>
</dbReference>